<accession>A0A4Y3PDD0</accession>
<protein>
    <submittedName>
        <fullName evidence="1">Uncharacterized protein</fullName>
    </submittedName>
</protein>
<dbReference type="Proteomes" id="UP000316882">
    <property type="component" value="Unassembled WGS sequence"/>
</dbReference>
<evidence type="ECO:0000313" key="1">
    <source>
        <dbReference type="EMBL" id="GEB31387.1"/>
    </source>
</evidence>
<dbReference type="AlphaFoldDB" id="A0A4Y3PDD0"/>
<sequence length="192" mass="21623">MQIPQIRMESTFAKLGLSINKPVINIKQPMAEMNLRQKAATLNIEQARTELRIDSSQARANIGLMTPMQFSDSNTSYGRQQWLQAIAEKVQEGDRLMKIYSRENAIANIGREKGQRVLEGGYNPPVPSLDEGVDVSIEVKPAIINVIRNGMSMDPVLRPPEFTYTPGKVEPYMIEYNSLKIDVIGSQLDRKM</sequence>
<organism evidence="1 2">
    <name type="scientific">Brevibacillus parabrevis</name>
    <dbReference type="NCBI Taxonomy" id="54914"/>
    <lineage>
        <taxon>Bacteria</taxon>
        <taxon>Bacillati</taxon>
        <taxon>Bacillota</taxon>
        <taxon>Bacilli</taxon>
        <taxon>Bacillales</taxon>
        <taxon>Paenibacillaceae</taxon>
        <taxon>Brevibacillus</taxon>
    </lineage>
</organism>
<dbReference type="Pfam" id="PF20074">
    <property type="entry name" value="DUF6470"/>
    <property type="match status" value="1"/>
</dbReference>
<dbReference type="InterPro" id="IPR045527">
    <property type="entry name" value="DUF6470"/>
</dbReference>
<evidence type="ECO:0000313" key="2">
    <source>
        <dbReference type="Proteomes" id="UP000316882"/>
    </source>
</evidence>
<name>A0A4Y3PDD0_BREPA</name>
<dbReference type="EMBL" id="BJMH01000003">
    <property type="protein sequence ID" value="GEB31387.1"/>
    <property type="molecule type" value="Genomic_DNA"/>
</dbReference>
<reference evidence="1 2" key="1">
    <citation type="submission" date="2019-06" db="EMBL/GenBank/DDBJ databases">
        <title>Whole genome shotgun sequence of Brevibacillus parabrevis NBRC 12334.</title>
        <authorList>
            <person name="Hosoyama A."/>
            <person name="Uohara A."/>
            <person name="Ohji S."/>
            <person name="Ichikawa N."/>
        </authorList>
    </citation>
    <scope>NUCLEOTIDE SEQUENCE [LARGE SCALE GENOMIC DNA]</scope>
    <source>
        <strain evidence="1 2">NBRC 12334</strain>
    </source>
</reference>
<dbReference type="RefSeq" id="WP_122962643.1">
    <property type="nucleotide sequence ID" value="NZ_BJMH01000003.1"/>
</dbReference>
<proteinExistence type="predicted"/>
<comment type="caution">
    <text evidence="1">The sequence shown here is derived from an EMBL/GenBank/DDBJ whole genome shotgun (WGS) entry which is preliminary data.</text>
</comment>
<gene>
    <name evidence="1" type="ORF">BPA01_09670</name>
</gene>
<keyword evidence="2" id="KW-1185">Reference proteome</keyword>